<reference evidence="2" key="1">
    <citation type="submission" date="2022-11" db="EMBL/GenBank/DDBJ databases">
        <authorList>
            <person name="Petersen C."/>
        </authorList>
    </citation>
    <scope>NUCLEOTIDE SEQUENCE</scope>
    <source>
        <strain evidence="2">IBT 30069</strain>
    </source>
</reference>
<protein>
    <recommendedName>
        <fullName evidence="1">DUF6314 domain-containing protein</fullName>
    </recommendedName>
</protein>
<organism evidence="2 3">
    <name type="scientific">Penicillium angulare</name>
    <dbReference type="NCBI Taxonomy" id="116970"/>
    <lineage>
        <taxon>Eukaryota</taxon>
        <taxon>Fungi</taxon>
        <taxon>Dikarya</taxon>
        <taxon>Ascomycota</taxon>
        <taxon>Pezizomycotina</taxon>
        <taxon>Eurotiomycetes</taxon>
        <taxon>Eurotiomycetidae</taxon>
        <taxon>Eurotiales</taxon>
        <taxon>Aspergillaceae</taxon>
        <taxon>Penicillium</taxon>
    </lineage>
</organism>
<proteinExistence type="predicted"/>
<name>A0A9W9EK20_9EURO</name>
<comment type="caution">
    <text evidence="2">The sequence shown here is derived from an EMBL/GenBank/DDBJ whole genome shotgun (WGS) entry which is preliminary data.</text>
</comment>
<dbReference type="OrthoDB" id="66881at2759"/>
<evidence type="ECO:0000313" key="3">
    <source>
        <dbReference type="Proteomes" id="UP001149165"/>
    </source>
</evidence>
<evidence type="ECO:0000313" key="2">
    <source>
        <dbReference type="EMBL" id="KAJ5083224.1"/>
    </source>
</evidence>
<gene>
    <name evidence="2" type="ORF">N7456_012651</name>
</gene>
<keyword evidence="3" id="KW-1185">Reference proteome</keyword>
<dbReference type="AlphaFoldDB" id="A0A9W9EK20"/>
<sequence length="206" mass="22994">MAASYPTPATLLKFLSGPTWSLTRNLRSTNKNEINGQLLGTATFTNLVASDEEQDWLYTESGQFPTSSALPPALAGMASATWSKKYIWRLNNAPSELSAWFVKVGSSSNEADYLFHKFDFQSDANISINSAEQYAAPVPILPEGIPSDQTRVLQARGDHLCINDMYRTSYAFRFHRDTNELLSWSSLHVVRGPAKSQEITNHYIPQ</sequence>
<dbReference type="Pfam" id="PF19834">
    <property type="entry name" value="DUF6314"/>
    <property type="match status" value="1"/>
</dbReference>
<dbReference type="InterPro" id="IPR045632">
    <property type="entry name" value="DUF6314"/>
</dbReference>
<dbReference type="EMBL" id="JAPQKH010000008">
    <property type="protein sequence ID" value="KAJ5083224.1"/>
    <property type="molecule type" value="Genomic_DNA"/>
</dbReference>
<evidence type="ECO:0000259" key="1">
    <source>
        <dbReference type="Pfam" id="PF19834"/>
    </source>
</evidence>
<feature type="domain" description="DUF6314" evidence="1">
    <location>
        <begin position="19"/>
        <end position="203"/>
    </location>
</feature>
<dbReference type="Proteomes" id="UP001149165">
    <property type="component" value="Unassembled WGS sequence"/>
</dbReference>
<reference evidence="2" key="2">
    <citation type="journal article" date="2023" name="IMA Fungus">
        <title>Comparative genomic study of the Penicillium genus elucidates a diverse pangenome and 15 lateral gene transfer events.</title>
        <authorList>
            <person name="Petersen C."/>
            <person name="Sorensen T."/>
            <person name="Nielsen M.R."/>
            <person name="Sondergaard T.E."/>
            <person name="Sorensen J.L."/>
            <person name="Fitzpatrick D.A."/>
            <person name="Frisvad J.C."/>
            <person name="Nielsen K.L."/>
        </authorList>
    </citation>
    <scope>NUCLEOTIDE SEQUENCE</scope>
    <source>
        <strain evidence="2">IBT 30069</strain>
    </source>
</reference>
<accession>A0A9W9EK20</accession>